<accession>A0A7Z2VJF0</accession>
<keyword evidence="3" id="KW-1185">Reference proteome</keyword>
<feature type="signal peptide" evidence="1">
    <location>
        <begin position="1"/>
        <end position="19"/>
    </location>
</feature>
<name>A0A7Z2VJF0_9BACL</name>
<sequence length="199" mass="22419">MFKKTSCVILLLIVIFVSACGSRTNDPGVQPSSIPPDIAHLAEGVLIAEAKEGDFILQIETEKSEYTVDEPVKVVARLKYDGELPEITIGHSMSAFSFPIIETTRDIEIAYVMPEPLIRTVMKKGEWLEETYKKSGGYGENDPDKEFLKRFLTGENFPDGRYLLSAQANFILYDGKPDQQETKETDFGFNTERIQIEVK</sequence>
<dbReference type="KEGG" id="cheb:HH215_12855"/>
<dbReference type="PROSITE" id="PS51257">
    <property type="entry name" value="PROKAR_LIPOPROTEIN"/>
    <property type="match status" value="1"/>
</dbReference>
<protein>
    <recommendedName>
        <fullName evidence="4">Lipoprotein</fullName>
    </recommendedName>
</protein>
<dbReference type="RefSeq" id="WP_169280270.1">
    <property type="nucleotide sequence ID" value="NZ_CP051680.1"/>
</dbReference>
<evidence type="ECO:0000313" key="2">
    <source>
        <dbReference type="EMBL" id="QJD83984.1"/>
    </source>
</evidence>
<evidence type="ECO:0000256" key="1">
    <source>
        <dbReference type="SAM" id="SignalP"/>
    </source>
</evidence>
<feature type="chain" id="PRO_5039085873" description="Lipoprotein" evidence="1">
    <location>
        <begin position="20"/>
        <end position="199"/>
    </location>
</feature>
<gene>
    <name evidence="2" type="ORF">HH215_12855</name>
</gene>
<proteinExistence type="predicted"/>
<dbReference type="Proteomes" id="UP000502248">
    <property type="component" value="Chromosome"/>
</dbReference>
<evidence type="ECO:0008006" key="4">
    <source>
        <dbReference type="Google" id="ProtNLM"/>
    </source>
</evidence>
<evidence type="ECO:0000313" key="3">
    <source>
        <dbReference type="Proteomes" id="UP000502248"/>
    </source>
</evidence>
<organism evidence="2 3">
    <name type="scientific">Cohnella herbarum</name>
    <dbReference type="NCBI Taxonomy" id="2728023"/>
    <lineage>
        <taxon>Bacteria</taxon>
        <taxon>Bacillati</taxon>
        <taxon>Bacillota</taxon>
        <taxon>Bacilli</taxon>
        <taxon>Bacillales</taxon>
        <taxon>Paenibacillaceae</taxon>
        <taxon>Cohnella</taxon>
    </lineage>
</organism>
<dbReference type="AlphaFoldDB" id="A0A7Z2VJF0"/>
<dbReference type="EMBL" id="CP051680">
    <property type="protein sequence ID" value="QJD83984.1"/>
    <property type="molecule type" value="Genomic_DNA"/>
</dbReference>
<reference evidence="2 3" key="1">
    <citation type="submission" date="2020-04" db="EMBL/GenBank/DDBJ databases">
        <title>Genome sequencing of novel species.</title>
        <authorList>
            <person name="Heo J."/>
            <person name="Kim S.-J."/>
            <person name="Kim J.-S."/>
            <person name="Hong S.-B."/>
            <person name="Kwon S.-W."/>
        </authorList>
    </citation>
    <scope>NUCLEOTIDE SEQUENCE [LARGE SCALE GENOMIC DNA]</scope>
    <source>
        <strain evidence="2 3">MFER-1</strain>
    </source>
</reference>
<keyword evidence="1" id="KW-0732">Signal</keyword>